<feature type="domain" description="RNA polymerase sigma factor 70 region 4 type 2" evidence="8">
    <location>
        <begin position="112"/>
        <end position="163"/>
    </location>
</feature>
<reference evidence="9 10" key="1">
    <citation type="submission" date="2023-06" db="EMBL/GenBank/DDBJ databases">
        <title>Microbacterium sp. nov., isolated from a waste landfill.</title>
        <authorList>
            <person name="Wen W."/>
        </authorList>
    </citation>
    <scope>NUCLEOTIDE SEQUENCE [LARGE SCALE GENOMIC DNA]</scope>
    <source>
        <strain evidence="9 10">ASV49</strain>
    </source>
</reference>
<dbReference type="InterPro" id="IPR013249">
    <property type="entry name" value="RNA_pol_sigma70_r4_t2"/>
</dbReference>
<dbReference type="InterPro" id="IPR007627">
    <property type="entry name" value="RNA_pol_sigma70_r2"/>
</dbReference>
<evidence type="ECO:0000259" key="7">
    <source>
        <dbReference type="Pfam" id="PF04542"/>
    </source>
</evidence>
<gene>
    <name evidence="9" type="ORF">QSV35_19355</name>
</gene>
<dbReference type="PANTHER" id="PTHR30173:SF43">
    <property type="entry name" value="ECF RNA POLYMERASE SIGMA FACTOR SIGI-RELATED"/>
    <property type="match status" value="1"/>
</dbReference>
<dbReference type="SUPFAM" id="SSF88659">
    <property type="entry name" value="Sigma3 and sigma4 domains of RNA polymerase sigma factors"/>
    <property type="match status" value="1"/>
</dbReference>
<sequence length="294" mass="31684">MTDENSLAERFERQRPRLRAIALQLLGSNRDADDAVQETWLRLARSDAASIENLDAWLTTVVSRICLDILGSARSRRERAWQVERWPEEPVDPDAWADPEQAALSADRVSVALLVVLDQLSPAERIAFVLHDVFAVPFTEIARTLDRSPDAVRQLASRARHRLHGAPPAEDAPSPGAAGRAIVSAWLTAVQEGDFRALLSLLSDGAVLYADYGTTSETLRGSAEIAGQATLAARLAAHSQPVLIDGLPGVAVVHNGRVLSLMAFTVAEGRIVRLDVLADLARIADTGATEAVGL</sequence>
<organism evidence="9 10">
    <name type="scientific">Microbacterium candidum</name>
    <dbReference type="NCBI Taxonomy" id="3041922"/>
    <lineage>
        <taxon>Bacteria</taxon>
        <taxon>Bacillati</taxon>
        <taxon>Actinomycetota</taxon>
        <taxon>Actinomycetes</taxon>
        <taxon>Micrococcales</taxon>
        <taxon>Microbacteriaceae</taxon>
        <taxon>Microbacterium</taxon>
    </lineage>
</organism>
<dbReference type="RefSeq" id="WP_286290623.1">
    <property type="nucleotide sequence ID" value="NZ_JASXSZ010000009.1"/>
</dbReference>
<evidence type="ECO:0000256" key="3">
    <source>
        <dbReference type="ARBA" id="ARBA00023015"/>
    </source>
</evidence>
<evidence type="ECO:0000313" key="10">
    <source>
        <dbReference type="Proteomes" id="UP001235064"/>
    </source>
</evidence>
<feature type="domain" description="RNA polymerase sigma-70 region 2" evidence="7">
    <location>
        <begin position="11"/>
        <end position="74"/>
    </location>
</feature>
<dbReference type="NCBIfam" id="TIGR02937">
    <property type="entry name" value="sigma70-ECF"/>
    <property type="match status" value="1"/>
</dbReference>
<dbReference type="Pfam" id="PF08281">
    <property type="entry name" value="Sigma70_r4_2"/>
    <property type="match status" value="1"/>
</dbReference>
<dbReference type="InterPro" id="IPR014284">
    <property type="entry name" value="RNA_pol_sigma-70_dom"/>
</dbReference>
<keyword evidence="10" id="KW-1185">Reference proteome</keyword>
<comment type="similarity">
    <text evidence="1">Belongs to the sigma-70 factor family. ECF subfamily.</text>
</comment>
<dbReference type="Pfam" id="PF04542">
    <property type="entry name" value="Sigma70_r2"/>
    <property type="match status" value="1"/>
</dbReference>
<evidence type="ECO:0000259" key="8">
    <source>
        <dbReference type="Pfam" id="PF08281"/>
    </source>
</evidence>
<dbReference type="InterPro" id="IPR036388">
    <property type="entry name" value="WH-like_DNA-bd_sf"/>
</dbReference>
<comment type="subunit">
    <text evidence="2">Interacts transiently with the RNA polymerase catalytic core formed by RpoA, RpoB, RpoC and RpoZ (2 alpha, 1 beta, 1 beta' and 1 omega subunit) to form the RNA polymerase holoenzyme that can initiate transcription.</text>
</comment>
<evidence type="ECO:0000256" key="4">
    <source>
        <dbReference type="ARBA" id="ARBA00023082"/>
    </source>
</evidence>
<dbReference type="InterPro" id="IPR052704">
    <property type="entry name" value="ECF_Sigma-70_Domain"/>
</dbReference>
<dbReference type="Proteomes" id="UP001235064">
    <property type="component" value="Unassembled WGS sequence"/>
</dbReference>
<feature type="region of interest" description="Disordered" evidence="6">
    <location>
        <begin position="156"/>
        <end position="176"/>
    </location>
</feature>
<dbReference type="EMBL" id="JASXSZ010000009">
    <property type="protein sequence ID" value="MDL9981493.1"/>
    <property type="molecule type" value="Genomic_DNA"/>
</dbReference>
<dbReference type="Gene3D" id="1.10.10.10">
    <property type="entry name" value="Winged helix-like DNA-binding domain superfamily/Winged helix DNA-binding domain"/>
    <property type="match status" value="1"/>
</dbReference>
<evidence type="ECO:0000256" key="5">
    <source>
        <dbReference type="ARBA" id="ARBA00023163"/>
    </source>
</evidence>
<evidence type="ECO:0000313" key="9">
    <source>
        <dbReference type="EMBL" id="MDL9981493.1"/>
    </source>
</evidence>
<dbReference type="Gene3D" id="3.10.450.50">
    <property type="match status" value="1"/>
</dbReference>
<evidence type="ECO:0000256" key="2">
    <source>
        <dbReference type="ARBA" id="ARBA00011344"/>
    </source>
</evidence>
<dbReference type="Gene3D" id="1.10.1740.10">
    <property type="match status" value="1"/>
</dbReference>
<keyword evidence="4" id="KW-0731">Sigma factor</keyword>
<evidence type="ECO:0000256" key="1">
    <source>
        <dbReference type="ARBA" id="ARBA00010641"/>
    </source>
</evidence>
<protein>
    <submittedName>
        <fullName evidence="9">Sigma-70 family RNA polymerase sigma factor</fullName>
    </submittedName>
</protein>
<accession>A0ABT7N4B2</accession>
<name>A0ABT7N4B2_9MICO</name>
<keyword evidence="3" id="KW-0805">Transcription regulation</keyword>
<evidence type="ECO:0000256" key="6">
    <source>
        <dbReference type="SAM" id="MobiDB-lite"/>
    </source>
</evidence>
<proteinExistence type="inferred from homology"/>
<dbReference type="SUPFAM" id="SSF88946">
    <property type="entry name" value="Sigma2 domain of RNA polymerase sigma factors"/>
    <property type="match status" value="1"/>
</dbReference>
<dbReference type="InterPro" id="IPR013324">
    <property type="entry name" value="RNA_pol_sigma_r3/r4-like"/>
</dbReference>
<keyword evidence="5" id="KW-0804">Transcription</keyword>
<dbReference type="SUPFAM" id="SSF54427">
    <property type="entry name" value="NTF2-like"/>
    <property type="match status" value="1"/>
</dbReference>
<dbReference type="PANTHER" id="PTHR30173">
    <property type="entry name" value="SIGMA 19 FACTOR"/>
    <property type="match status" value="1"/>
</dbReference>
<comment type="caution">
    <text evidence="9">The sequence shown here is derived from an EMBL/GenBank/DDBJ whole genome shotgun (WGS) entry which is preliminary data.</text>
</comment>
<dbReference type="InterPro" id="IPR032710">
    <property type="entry name" value="NTF2-like_dom_sf"/>
</dbReference>
<dbReference type="InterPro" id="IPR013325">
    <property type="entry name" value="RNA_pol_sigma_r2"/>
</dbReference>